<comment type="caution">
    <text evidence="1">The sequence shown here is derived from an EMBL/GenBank/DDBJ whole genome shotgun (WGS) entry which is preliminary data.</text>
</comment>
<dbReference type="AlphaFoldDB" id="A0A7J6XER6"/>
<reference evidence="1 2" key="1">
    <citation type="submission" date="2020-06" db="EMBL/GenBank/DDBJ databases">
        <title>Transcriptomic and genomic resources for Thalictrum thalictroides and T. hernandezii: Facilitating candidate gene discovery in an emerging model plant lineage.</title>
        <authorList>
            <person name="Arias T."/>
            <person name="Riano-Pachon D.M."/>
            <person name="Di Stilio V.S."/>
        </authorList>
    </citation>
    <scope>NUCLEOTIDE SEQUENCE [LARGE SCALE GENOMIC DNA]</scope>
    <source>
        <strain evidence="2">cv. WT478/WT964</strain>
        <tissue evidence="1">Leaves</tissue>
    </source>
</reference>
<name>A0A7J6XER6_THATH</name>
<accession>A0A7J6XER6</accession>
<keyword evidence="2" id="KW-1185">Reference proteome</keyword>
<dbReference type="Proteomes" id="UP000554482">
    <property type="component" value="Unassembled WGS sequence"/>
</dbReference>
<dbReference type="EMBL" id="JABWDY010000274">
    <property type="protein sequence ID" value="KAF5208234.1"/>
    <property type="molecule type" value="Genomic_DNA"/>
</dbReference>
<evidence type="ECO:0000313" key="1">
    <source>
        <dbReference type="EMBL" id="KAF5208234.1"/>
    </source>
</evidence>
<protein>
    <submittedName>
        <fullName evidence="1">Uncharacterized protein</fullName>
    </submittedName>
</protein>
<proteinExistence type="predicted"/>
<evidence type="ECO:0000313" key="2">
    <source>
        <dbReference type="Proteomes" id="UP000554482"/>
    </source>
</evidence>
<sequence length="109" mass="12029">MTVEEIVLDELPCWIGFSNLLLEHMNANIVGMVAAAAGEVITVVPDKDLPRVAKSFRARVKLNPLKPFAQGGPANTLTRDDVWINFTYIDIPATLCKKVLQIGSLHKQM</sequence>
<gene>
    <name evidence="1" type="ORF">FRX31_002181</name>
</gene>
<organism evidence="1 2">
    <name type="scientific">Thalictrum thalictroides</name>
    <name type="common">Rue-anemone</name>
    <name type="synonym">Anemone thalictroides</name>
    <dbReference type="NCBI Taxonomy" id="46969"/>
    <lineage>
        <taxon>Eukaryota</taxon>
        <taxon>Viridiplantae</taxon>
        <taxon>Streptophyta</taxon>
        <taxon>Embryophyta</taxon>
        <taxon>Tracheophyta</taxon>
        <taxon>Spermatophyta</taxon>
        <taxon>Magnoliopsida</taxon>
        <taxon>Ranunculales</taxon>
        <taxon>Ranunculaceae</taxon>
        <taxon>Thalictroideae</taxon>
        <taxon>Thalictrum</taxon>
    </lineage>
</organism>